<keyword evidence="3" id="KW-1185">Reference proteome</keyword>
<proteinExistence type="predicted"/>
<name>A0ABN1J5C6_9FLAO</name>
<feature type="chain" id="PRO_5046257470" description="Lipocalin-like domain-containing protein" evidence="1">
    <location>
        <begin position="24"/>
        <end position="155"/>
    </location>
</feature>
<accession>A0ABN1J5C6</accession>
<reference evidence="3" key="1">
    <citation type="journal article" date="2019" name="Int. J. Syst. Evol. Microbiol.">
        <title>The Global Catalogue of Microorganisms (GCM) 10K type strain sequencing project: providing services to taxonomists for standard genome sequencing and annotation.</title>
        <authorList>
            <consortium name="The Broad Institute Genomics Platform"/>
            <consortium name="The Broad Institute Genome Sequencing Center for Infectious Disease"/>
            <person name="Wu L."/>
            <person name="Ma J."/>
        </authorList>
    </citation>
    <scope>NUCLEOTIDE SEQUENCE [LARGE SCALE GENOMIC DNA]</scope>
    <source>
        <strain evidence="3">JCM 15974</strain>
    </source>
</reference>
<organism evidence="2 3">
    <name type="scientific">Aquimarina litoralis</name>
    <dbReference type="NCBI Taxonomy" id="584605"/>
    <lineage>
        <taxon>Bacteria</taxon>
        <taxon>Pseudomonadati</taxon>
        <taxon>Bacteroidota</taxon>
        <taxon>Flavobacteriia</taxon>
        <taxon>Flavobacteriales</taxon>
        <taxon>Flavobacteriaceae</taxon>
        <taxon>Aquimarina</taxon>
    </lineage>
</organism>
<protein>
    <recommendedName>
        <fullName evidence="4">Lipocalin-like domain-containing protein</fullName>
    </recommendedName>
</protein>
<evidence type="ECO:0008006" key="4">
    <source>
        <dbReference type="Google" id="ProtNLM"/>
    </source>
</evidence>
<evidence type="ECO:0000313" key="3">
    <source>
        <dbReference type="Proteomes" id="UP001501758"/>
    </source>
</evidence>
<dbReference type="Proteomes" id="UP001501758">
    <property type="component" value="Unassembled WGS sequence"/>
</dbReference>
<sequence length="155" mass="17859">MKTLTKILSIYLFVLLCSCSSDDDEEIIPFSPEQLQGVWRISLYQNQVRNISYDGIDILLEFDGESAALRAFNEEATTLGSYEVDPFEIDSERVWQLQIGLDITDDAHEVLENIRGNWTVKQVFLDASKIEFEKALNPQFDLEVLHLERITNINE</sequence>
<feature type="signal peptide" evidence="1">
    <location>
        <begin position="1"/>
        <end position="23"/>
    </location>
</feature>
<evidence type="ECO:0000313" key="2">
    <source>
        <dbReference type="EMBL" id="GAA0729223.1"/>
    </source>
</evidence>
<gene>
    <name evidence="2" type="ORF">GCM10009430_39200</name>
</gene>
<dbReference type="RefSeq" id="WP_343913952.1">
    <property type="nucleotide sequence ID" value="NZ_BAAAGE010000004.1"/>
</dbReference>
<keyword evidence="1" id="KW-0732">Signal</keyword>
<dbReference type="EMBL" id="BAAAGE010000004">
    <property type="protein sequence ID" value="GAA0729223.1"/>
    <property type="molecule type" value="Genomic_DNA"/>
</dbReference>
<evidence type="ECO:0000256" key="1">
    <source>
        <dbReference type="SAM" id="SignalP"/>
    </source>
</evidence>
<dbReference type="PROSITE" id="PS51257">
    <property type="entry name" value="PROKAR_LIPOPROTEIN"/>
    <property type="match status" value="1"/>
</dbReference>
<comment type="caution">
    <text evidence="2">The sequence shown here is derived from an EMBL/GenBank/DDBJ whole genome shotgun (WGS) entry which is preliminary data.</text>
</comment>